<dbReference type="HOGENOM" id="CLU_190088_1_0_1"/>
<dbReference type="PANTHER" id="PTHR23090:SF9">
    <property type="entry name" value="GLUTAMINE-DEPENDENT NAD(+) SYNTHETASE"/>
    <property type="match status" value="1"/>
</dbReference>
<feature type="domain" description="CN hydrolase" evidence="4">
    <location>
        <begin position="5"/>
        <end position="48"/>
    </location>
</feature>
<dbReference type="SUPFAM" id="SSF56317">
    <property type="entry name" value="Carbon-nitrogen hydrolase"/>
    <property type="match status" value="1"/>
</dbReference>
<protein>
    <recommendedName>
        <fullName evidence="1">Glutamine-dependent NAD(+) synthetase</fullName>
    </recommendedName>
    <alternativeName>
        <fullName evidence="3">NAD(+) synthase [glutamine-hydrolyzing]</fullName>
    </alternativeName>
</protein>
<organism evidence="5 6">
    <name type="scientific">Megaselia scalaris</name>
    <name type="common">Humpbacked fly</name>
    <name type="synonym">Phora scalaris</name>
    <dbReference type="NCBI Taxonomy" id="36166"/>
    <lineage>
        <taxon>Eukaryota</taxon>
        <taxon>Metazoa</taxon>
        <taxon>Ecdysozoa</taxon>
        <taxon>Arthropoda</taxon>
        <taxon>Hexapoda</taxon>
        <taxon>Insecta</taxon>
        <taxon>Pterygota</taxon>
        <taxon>Neoptera</taxon>
        <taxon>Endopterygota</taxon>
        <taxon>Diptera</taxon>
        <taxon>Brachycera</taxon>
        <taxon>Muscomorpha</taxon>
        <taxon>Platypezoidea</taxon>
        <taxon>Phoridae</taxon>
        <taxon>Megaseliini</taxon>
        <taxon>Megaselia</taxon>
    </lineage>
</organism>
<keyword evidence="6" id="KW-1185">Reference proteome</keyword>
<dbReference type="InterPro" id="IPR003010">
    <property type="entry name" value="C-N_Hydrolase"/>
</dbReference>
<dbReference type="EnsemblMetazoa" id="MESCA011215-RA">
    <property type="protein sequence ID" value="MESCA011215-PA"/>
    <property type="gene ID" value="MESCA011215"/>
</dbReference>
<evidence type="ECO:0000313" key="6">
    <source>
        <dbReference type="Proteomes" id="UP000015102"/>
    </source>
</evidence>
<dbReference type="InterPro" id="IPR036526">
    <property type="entry name" value="C-N_Hydrolase_sf"/>
</dbReference>
<dbReference type="InterPro" id="IPR003694">
    <property type="entry name" value="NAD_synthase"/>
</dbReference>
<evidence type="ECO:0000313" key="5">
    <source>
        <dbReference type="EnsemblMetazoa" id="MESCA011215-PA"/>
    </source>
</evidence>
<dbReference type="AlphaFoldDB" id="T1H4K3"/>
<dbReference type="Proteomes" id="UP000015102">
    <property type="component" value="Unassembled WGS sequence"/>
</dbReference>
<reference evidence="5" key="2">
    <citation type="submission" date="2015-06" db="UniProtKB">
        <authorList>
            <consortium name="EnsemblMetazoa"/>
        </authorList>
    </citation>
    <scope>IDENTIFICATION</scope>
</reference>
<evidence type="ECO:0000256" key="3">
    <source>
        <dbReference type="ARBA" id="ARBA00030681"/>
    </source>
</evidence>
<dbReference type="Pfam" id="PF00795">
    <property type="entry name" value="CN_hydrolase"/>
    <property type="match status" value="1"/>
</dbReference>
<evidence type="ECO:0000259" key="4">
    <source>
        <dbReference type="PROSITE" id="PS50263"/>
    </source>
</evidence>
<dbReference type="EMBL" id="CAQQ02172796">
    <property type="status" value="NOT_ANNOTATED_CDS"/>
    <property type="molecule type" value="Genomic_DNA"/>
</dbReference>
<dbReference type="GO" id="GO:0005737">
    <property type="term" value="C:cytoplasm"/>
    <property type="evidence" value="ECO:0007669"/>
    <property type="project" value="InterPro"/>
</dbReference>
<dbReference type="GO" id="GO:0004359">
    <property type="term" value="F:glutaminase activity"/>
    <property type="evidence" value="ECO:0007669"/>
    <property type="project" value="InterPro"/>
</dbReference>
<accession>T1H4K3</accession>
<dbReference type="Gene3D" id="3.60.110.10">
    <property type="entry name" value="Carbon-nitrogen hydrolase"/>
    <property type="match status" value="1"/>
</dbReference>
<evidence type="ECO:0000256" key="2">
    <source>
        <dbReference type="ARBA" id="ARBA00022598"/>
    </source>
</evidence>
<dbReference type="GO" id="GO:0003952">
    <property type="term" value="F:NAD+ synthase (glutamine-hydrolyzing) activity"/>
    <property type="evidence" value="ECO:0007669"/>
    <property type="project" value="InterPro"/>
</dbReference>
<keyword evidence="2" id="KW-0436">Ligase</keyword>
<dbReference type="PANTHER" id="PTHR23090">
    <property type="entry name" value="NH 3 /GLUTAMINE-DEPENDENT NAD + SYNTHETASE"/>
    <property type="match status" value="1"/>
</dbReference>
<dbReference type="PROSITE" id="PS50263">
    <property type="entry name" value="CN_HYDROLASE"/>
    <property type="match status" value="1"/>
</dbReference>
<evidence type="ECO:0000256" key="1">
    <source>
        <dbReference type="ARBA" id="ARBA00017309"/>
    </source>
</evidence>
<dbReference type="STRING" id="36166.T1H4K3"/>
<proteinExistence type="predicted"/>
<name>T1H4K3_MEGSC</name>
<reference evidence="6" key="1">
    <citation type="submission" date="2013-02" db="EMBL/GenBank/DDBJ databases">
        <authorList>
            <person name="Hughes D."/>
        </authorList>
    </citation>
    <scope>NUCLEOTIDE SEQUENCE</scope>
    <source>
        <strain>Durham</strain>
        <strain evidence="6">NC isolate 2 -- Noor lab</strain>
    </source>
</reference>
<sequence length="48" mass="5368">MGRKVTVAVATLNQWALDFEGNLARIMQSIMEARELGAMYRTGPELEV</sequence>
<dbReference type="GO" id="GO:0009435">
    <property type="term" value="P:NAD+ biosynthetic process"/>
    <property type="evidence" value="ECO:0007669"/>
    <property type="project" value="InterPro"/>
</dbReference>